<sequence length="109" mass="12418">MPKLDDAVMFHNEARKGFQNNYALKPAKAFEGIAERTQHMDFSFKEPKPLSDKTTTLINPQKSYVHAGAGVYHNHTRTFQDPRFSIPVYGNSKPQLIAYSTSRSNLLFN</sequence>
<evidence type="ECO:0000313" key="1">
    <source>
        <dbReference type="EMBL" id="RNA38427.1"/>
    </source>
</evidence>
<dbReference type="EMBL" id="REGN01000871">
    <property type="protein sequence ID" value="RNA38427.1"/>
    <property type="molecule type" value="Genomic_DNA"/>
</dbReference>
<organism evidence="1 2">
    <name type="scientific">Brachionus plicatilis</name>
    <name type="common">Marine rotifer</name>
    <name type="synonym">Brachionus muelleri</name>
    <dbReference type="NCBI Taxonomy" id="10195"/>
    <lineage>
        <taxon>Eukaryota</taxon>
        <taxon>Metazoa</taxon>
        <taxon>Spiralia</taxon>
        <taxon>Gnathifera</taxon>
        <taxon>Rotifera</taxon>
        <taxon>Eurotatoria</taxon>
        <taxon>Monogononta</taxon>
        <taxon>Pseudotrocha</taxon>
        <taxon>Ploima</taxon>
        <taxon>Brachionidae</taxon>
        <taxon>Brachionus</taxon>
    </lineage>
</organism>
<protein>
    <submittedName>
        <fullName evidence="1">Uncharacterized protein</fullName>
    </submittedName>
</protein>
<dbReference type="AlphaFoldDB" id="A0A3M7SS50"/>
<dbReference type="Proteomes" id="UP000276133">
    <property type="component" value="Unassembled WGS sequence"/>
</dbReference>
<keyword evidence="2" id="KW-1185">Reference proteome</keyword>
<proteinExistence type="predicted"/>
<reference evidence="1 2" key="1">
    <citation type="journal article" date="2018" name="Sci. Rep.">
        <title>Genomic signatures of local adaptation to the degree of environmental predictability in rotifers.</title>
        <authorList>
            <person name="Franch-Gras L."/>
            <person name="Hahn C."/>
            <person name="Garcia-Roger E.M."/>
            <person name="Carmona M.J."/>
            <person name="Serra M."/>
            <person name="Gomez A."/>
        </authorList>
    </citation>
    <scope>NUCLEOTIDE SEQUENCE [LARGE SCALE GENOMIC DNA]</scope>
    <source>
        <strain evidence="1">HYR1</strain>
    </source>
</reference>
<name>A0A3M7SS50_BRAPC</name>
<evidence type="ECO:0000313" key="2">
    <source>
        <dbReference type="Proteomes" id="UP000276133"/>
    </source>
</evidence>
<dbReference type="OrthoDB" id="10340854at2759"/>
<accession>A0A3M7SS50</accession>
<gene>
    <name evidence="1" type="ORF">BpHYR1_023327</name>
</gene>
<comment type="caution">
    <text evidence="1">The sequence shown here is derived from an EMBL/GenBank/DDBJ whole genome shotgun (WGS) entry which is preliminary data.</text>
</comment>